<dbReference type="Proteomes" id="UP001183610">
    <property type="component" value="Unassembled WGS sequence"/>
</dbReference>
<sequence length="63" mass="6638">MAALAWLLIPLVAAVGAGLWAMWANRTRRTGDGPELAGYEKFRAAMEKQGAGLPAPEEPAESA</sequence>
<reference evidence="2" key="2">
    <citation type="submission" date="2024-03" db="EMBL/GenBank/DDBJ databases">
        <title>30 novel species of actinomycetes from the DSMZ collection.</title>
        <authorList>
            <person name="Nouioui I."/>
        </authorList>
    </citation>
    <scope>NUCLEOTIDE SEQUENCE</scope>
    <source>
        <strain evidence="1 4">DSM 41979</strain>
        <strain evidence="2">DSM 41982</strain>
    </source>
</reference>
<evidence type="ECO:0000313" key="3">
    <source>
        <dbReference type="Proteomes" id="UP001183607"/>
    </source>
</evidence>
<evidence type="ECO:0000313" key="1">
    <source>
        <dbReference type="EMBL" id="MDT0413491.1"/>
    </source>
</evidence>
<evidence type="ECO:0000313" key="2">
    <source>
        <dbReference type="EMBL" id="MDT0419483.1"/>
    </source>
</evidence>
<reference evidence="3" key="1">
    <citation type="submission" date="2023-07" db="EMBL/GenBank/DDBJ databases">
        <title>30 novel species of actinomycetes from the DSMZ collection.</title>
        <authorList>
            <person name="Nouioui I."/>
        </authorList>
    </citation>
    <scope>NUCLEOTIDE SEQUENCE [LARGE SCALE GENOMIC DNA]</scope>
    <source>
        <strain evidence="3">DSM 41982</strain>
    </source>
</reference>
<dbReference type="RefSeq" id="WP_009068606.1">
    <property type="nucleotide sequence ID" value="NZ_JAVRER010000080.1"/>
</dbReference>
<comment type="caution">
    <text evidence="2">The sequence shown here is derived from an EMBL/GenBank/DDBJ whole genome shotgun (WGS) entry which is preliminary data.</text>
</comment>
<protein>
    <recommendedName>
        <fullName evidence="5">Secreted protein</fullName>
    </recommendedName>
</protein>
<name>A0ABD5EEK4_9ACTN</name>
<gene>
    <name evidence="2" type="ORF">RM574_28825</name>
    <name evidence="1" type="ORF">RM698_31200</name>
</gene>
<dbReference type="AlphaFoldDB" id="A0ABD5EEK4"/>
<dbReference type="EMBL" id="JAVRER010000080">
    <property type="protein sequence ID" value="MDT0419483.1"/>
    <property type="molecule type" value="Genomic_DNA"/>
</dbReference>
<proteinExistence type="predicted"/>
<evidence type="ECO:0000313" key="4">
    <source>
        <dbReference type="Proteomes" id="UP001183610"/>
    </source>
</evidence>
<dbReference type="Proteomes" id="UP001183607">
    <property type="component" value="Unassembled WGS sequence"/>
</dbReference>
<keyword evidence="4" id="KW-1185">Reference proteome</keyword>
<dbReference type="EMBL" id="JAVRET010000144">
    <property type="protein sequence ID" value="MDT0413491.1"/>
    <property type="molecule type" value="Genomic_DNA"/>
</dbReference>
<evidence type="ECO:0008006" key="5">
    <source>
        <dbReference type="Google" id="ProtNLM"/>
    </source>
</evidence>
<accession>A0ABD5EEK4</accession>
<organism evidence="2 3">
    <name type="scientific">Streptomyces evansiae</name>
    <dbReference type="NCBI Taxonomy" id="3075535"/>
    <lineage>
        <taxon>Bacteria</taxon>
        <taxon>Bacillati</taxon>
        <taxon>Actinomycetota</taxon>
        <taxon>Actinomycetes</taxon>
        <taxon>Kitasatosporales</taxon>
        <taxon>Streptomycetaceae</taxon>
        <taxon>Streptomyces</taxon>
    </lineage>
</organism>